<dbReference type="Proteomes" id="UP000651517">
    <property type="component" value="Unassembled WGS sequence"/>
</dbReference>
<dbReference type="Gene3D" id="3.10.150.10">
    <property type="entry name" value="DNA Polymerase III, subunit A, domain 2"/>
    <property type="match status" value="1"/>
</dbReference>
<protein>
    <recommendedName>
        <fullName evidence="3">DNA polymerase III subunit beta</fullName>
    </recommendedName>
</protein>
<evidence type="ECO:0000313" key="2">
    <source>
        <dbReference type="Proteomes" id="UP000651517"/>
    </source>
</evidence>
<accession>A0ABR8WQK6</accession>
<keyword evidence="2" id="KW-1185">Reference proteome</keyword>
<gene>
    <name evidence="1" type="ORF">H9634_01015</name>
</gene>
<comment type="caution">
    <text evidence="1">The sequence shown here is derived from an EMBL/GenBank/DDBJ whole genome shotgun (WGS) entry which is preliminary data.</text>
</comment>
<dbReference type="EMBL" id="JACSPY010000001">
    <property type="protein sequence ID" value="MBD8019364.1"/>
    <property type="molecule type" value="Genomic_DNA"/>
</dbReference>
<sequence length="283" mass="30612">MATDELRKALESVIPHVDKAGAVPELAAVRLMFTDCEAVAVATNRYTAALSSASVLDAEWLTGDPREDSITLPLQAVKEVLALFKARKSESAEESDVLRIEVRETAKGNVSMGAEDLNEYRMIAPKEVDEELREPLKAAGVEFTDEHTDKPADVEEPVSPATVAFLDVSGLWTGKRYEVPALPHSKPLGRLPGLFAQALDTKPKVPGRLDMAGHFVGLFSKSAAAHGGRIVLEPTARSNVLLLTCGERFLGLLMPIVIDPDSEQAVELKDVHNRWADSIGLLA</sequence>
<proteinExistence type="predicted"/>
<organism evidence="1 2">
    <name type="scientific">Brevibacterium gallinarum</name>
    <dbReference type="NCBI Taxonomy" id="2762220"/>
    <lineage>
        <taxon>Bacteria</taxon>
        <taxon>Bacillati</taxon>
        <taxon>Actinomycetota</taxon>
        <taxon>Actinomycetes</taxon>
        <taxon>Micrococcales</taxon>
        <taxon>Brevibacteriaceae</taxon>
        <taxon>Brevibacterium</taxon>
    </lineage>
</organism>
<reference evidence="1 2" key="1">
    <citation type="submission" date="2020-08" db="EMBL/GenBank/DDBJ databases">
        <title>A Genomic Blueprint of the Chicken Gut Microbiome.</title>
        <authorList>
            <person name="Gilroy R."/>
            <person name="Ravi A."/>
            <person name="Getino M."/>
            <person name="Pursley I."/>
            <person name="Horton D.L."/>
            <person name="Alikhan N.-F."/>
            <person name="Baker D."/>
            <person name="Gharbi K."/>
            <person name="Hall N."/>
            <person name="Watson M."/>
            <person name="Adriaenssens E.M."/>
            <person name="Foster-Nyarko E."/>
            <person name="Jarju S."/>
            <person name="Secka A."/>
            <person name="Antonio M."/>
            <person name="Oren A."/>
            <person name="Chaudhuri R."/>
            <person name="La Ragione R.M."/>
            <person name="Hildebrand F."/>
            <person name="Pallen M.J."/>
        </authorList>
    </citation>
    <scope>NUCLEOTIDE SEQUENCE [LARGE SCALE GENOMIC DNA]</scope>
    <source>
        <strain evidence="1 2">Re57</strain>
    </source>
</reference>
<evidence type="ECO:0000313" key="1">
    <source>
        <dbReference type="EMBL" id="MBD8019364.1"/>
    </source>
</evidence>
<evidence type="ECO:0008006" key="3">
    <source>
        <dbReference type="Google" id="ProtNLM"/>
    </source>
</evidence>
<name>A0ABR8WQK6_9MICO</name>
<dbReference type="RefSeq" id="WP_191724967.1">
    <property type="nucleotide sequence ID" value="NZ_JACSPY010000001.1"/>
</dbReference>